<sequence>MDPLVGDYHFGPTERRAYDALRGGNDEKWAYLVFARAKRHAEDQRMVGHPRRTHKYQKRPFRLIEEWRALDELERHDRVRRARNDPNRPDAVDIQVEFEDPDSPGSIEDFSDVNAGGLTYRFVKTLYKWHYRAVGAPDDVMGSDDRQWSVVRLYSGVDDRGRVRDRVVVKVADWEMPPDPLDADDQDSYDPYAEWRNVVEDEVESLLRKYRRVNGLRQCDHILKPRHWVESDYTYTARDANGNVRFRADGPEMSIRRLGVRSYSDYCELGNLSDIISDYSWENANIEPDDW</sequence>
<evidence type="ECO:0000313" key="2">
    <source>
        <dbReference type="Proteomes" id="UP001521785"/>
    </source>
</evidence>
<comment type="caution">
    <text evidence="1">The sequence shown here is derived from an EMBL/GenBank/DDBJ whole genome shotgun (WGS) entry which is preliminary data.</text>
</comment>
<gene>
    <name evidence="1" type="ORF">SLS60_002459</name>
</gene>
<proteinExistence type="predicted"/>
<keyword evidence="2" id="KW-1185">Reference proteome</keyword>
<reference evidence="1 2" key="1">
    <citation type="submission" date="2024-02" db="EMBL/GenBank/DDBJ databases">
        <title>De novo assembly and annotation of 12 fungi associated with fruit tree decline syndrome in Ontario, Canada.</title>
        <authorList>
            <person name="Sulman M."/>
            <person name="Ellouze W."/>
            <person name="Ilyukhin E."/>
        </authorList>
    </citation>
    <scope>NUCLEOTIDE SEQUENCE [LARGE SCALE GENOMIC DNA]</scope>
    <source>
        <strain evidence="1 2">M42-189</strain>
    </source>
</reference>
<dbReference type="EMBL" id="JAKJXO020000002">
    <property type="protein sequence ID" value="KAL1610788.1"/>
    <property type="molecule type" value="Genomic_DNA"/>
</dbReference>
<accession>A0ABR3S2R4</accession>
<protein>
    <submittedName>
        <fullName evidence="1">Uncharacterized protein</fullName>
    </submittedName>
</protein>
<name>A0ABR3S2R4_9PLEO</name>
<organism evidence="1 2">
    <name type="scientific">Paraconiothyrium brasiliense</name>
    <dbReference type="NCBI Taxonomy" id="300254"/>
    <lineage>
        <taxon>Eukaryota</taxon>
        <taxon>Fungi</taxon>
        <taxon>Dikarya</taxon>
        <taxon>Ascomycota</taxon>
        <taxon>Pezizomycotina</taxon>
        <taxon>Dothideomycetes</taxon>
        <taxon>Pleosporomycetidae</taxon>
        <taxon>Pleosporales</taxon>
        <taxon>Massarineae</taxon>
        <taxon>Didymosphaeriaceae</taxon>
        <taxon>Paraconiothyrium</taxon>
    </lineage>
</organism>
<dbReference type="Proteomes" id="UP001521785">
    <property type="component" value="Unassembled WGS sequence"/>
</dbReference>
<evidence type="ECO:0000313" key="1">
    <source>
        <dbReference type="EMBL" id="KAL1610788.1"/>
    </source>
</evidence>